<evidence type="ECO:0000313" key="5">
    <source>
        <dbReference type="EMBL" id="GAA4484136.1"/>
    </source>
</evidence>
<keyword evidence="6" id="KW-1185">Reference proteome</keyword>
<evidence type="ECO:0000313" key="6">
    <source>
        <dbReference type="Proteomes" id="UP001500731"/>
    </source>
</evidence>
<dbReference type="InterPro" id="IPR015590">
    <property type="entry name" value="Aldehyde_DH_dom"/>
</dbReference>
<comment type="similarity">
    <text evidence="3">Belongs to the aldehyde dehydrogenase family.</text>
</comment>
<evidence type="ECO:0000256" key="3">
    <source>
        <dbReference type="RuleBase" id="RU003345"/>
    </source>
</evidence>
<name>A0ABP8P997_9MICO</name>
<dbReference type="Proteomes" id="UP001500731">
    <property type="component" value="Unassembled WGS sequence"/>
</dbReference>
<dbReference type="InterPro" id="IPR016162">
    <property type="entry name" value="Ald_DH_N"/>
</dbReference>
<feature type="active site" evidence="2">
    <location>
        <position position="243"/>
    </location>
</feature>
<dbReference type="Pfam" id="PF00171">
    <property type="entry name" value="Aldedh"/>
    <property type="match status" value="1"/>
</dbReference>
<dbReference type="Gene3D" id="3.40.605.10">
    <property type="entry name" value="Aldehyde Dehydrogenase, Chain A, domain 1"/>
    <property type="match status" value="1"/>
</dbReference>
<gene>
    <name evidence="5" type="ORF">GCM10023171_16660</name>
</gene>
<reference evidence="6" key="1">
    <citation type="journal article" date="2019" name="Int. J. Syst. Evol. Microbiol.">
        <title>The Global Catalogue of Microorganisms (GCM) 10K type strain sequencing project: providing services to taxonomists for standard genome sequencing and annotation.</title>
        <authorList>
            <consortium name="The Broad Institute Genomics Platform"/>
            <consortium name="The Broad Institute Genome Sequencing Center for Infectious Disease"/>
            <person name="Wu L."/>
            <person name="Ma J."/>
        </authorList>
    </citation>
    <scope>NUCLEOTIDE SEQUENCE [LARGE SCALE GENOMIC DNA]</scope>
    <source>
        <strain evidence="6">JCM 17839</strain>
    </source>
</reference>
<dbReference type="PROSITE" id="PS00070">
    <property type="entry name" value="ALDEHYDE_DEHYDR_CYS"/>
    <property type="match status" value="1"/>
</dbReference>
<evidence type="ECO:0000256" key="2">
    <source>
        <dbReference type="PROSITE-ProRule" id="PRU10007"/>
    </source>
</evidence>
<dbReference type="InterPro" id="IPR016160">
    <property type="entry name" value="Ald_DH_CS_CYS"/>
</dbReference>
<dbReference type="InterPro" id="IPR016163">
    <property type="entry name" value="Ald_DH_C"/>
</dbReference>
<dbReference type="CDD" id="cd07106">
    <property type="entry name" value="ALDH_AldA-AAD23400"/>
    <property type="match status" value="1"/>
</dbReference>
<dbReference type="PROSITE" id="PS00687">
    <property type="entry name" value="ALDEHYDE_DEHYDR_GLU"/>
    <property type="match status" value="1"/>
</dbReference>
<dbReference type="RefSeq" id="WP_345186031.1">
    <property type="nucleotide sequence ID" value="NZ_BAABGP010000010.1"/>
</dbReference>
<dbReference type="InterPro" id="IPR044086">
    <property type="entry name" value="LUC3-like"/>
</dbReference>
<sequence length="469" mass="49150">MTSAISILDAITVPQSAGRAIPDAATRETIGHAPVHTLADLEEAIASARTAQPAWEALGHGERSRILHAVADDLDANAEELAVLLSREQGKPLNGPNARFEVGACAVWTRNAADTVLEPEVVFEAGTARADVHYGALGVVGAIGPWNWPMMISVWQIAPSLRMGNAVVVKPSGFTPLSVLALVEIFNRHLPDGVLTAVTGDREIGSTLAAHPDVDKIMFTGSTPTGRKIVEASANNLARLTLELGGNDAGIVLPGTNVAAHAEDLFWGCFINTGQTCAALKRLYVHDSVYDETVDALAQLARTMPMGHGLEETNVLGPLQNQNQFDIVQRLVDDARAAGARIVAGGEAAAHLGPLFYQPTVVADITDGASLVDEEQFGPAIPVIRYTDVDDAIARANASEQGLGASVWSDDPEAALAVAHRLQAGTVWINQHGALNPQVPFGGTKASGYGQEFGAAGLKAVAAPKVISR</sequence>
<dbReference type="InterPro" id="IPR016161">
    <property type="entry name" value="Ald_DH/histidinol_DH"/>
</dbReference>
<proteinExistence type="inferred from homology"/>
<evidence type="ECO:0000256" key="1">
    <source>
        <dbReference type="ARBA" id="ARBA00023002"/>
    </source>
</evidence>
<dbReference type="Gene3D" id="3.40.309.10">
    <property type="entry name" value="Aldehyde Dehydrogenase, Chain A, domain 2"/>
    <property type="match status" value="1"/>
</dbReference>
<feature type="domain" description="Aldehyde dehydrogenase" evidence="4">
    <location>
        <begin position="23"/>
        <end position="466"/>
    </location>
</feature>
<evidence type="ECO:0000259" key="4">
    <source>
        <dbReference type="Pfam" id="PF00171"/>
    </source>
</evidence>
<dbReference type="EMBL" id="BAABGP010000010">
    <property type="protein sequence ID" value="GAA4484136.1"/>
    <property type="molecule type" value="Genomic_DNA"/>
</dbReference>
<accession>A0ABP8P997</accession>
<protein>
    <submittedName>
        <fullName evidence="5">Aldehyde dehydrogenase family protein</fullName>
    </submittedName>
</protein>
<dbReference type="InterPro" id="IPR029510">
    <property type="entry name" value="Ald_DH_CS_GLU"/>
</dbReference>
<dbReference type="PANTHER" id="PTHR11699">
    <property type="entry name" value="ALDEHYDE DEHYDROGENASE-RELATED"/>
    <property type="match status" value="1"/>
</dbReference>
<organism evidence="5 6">
    <name type="scientific">Microbacterium panaciterrae</name>
    <dbReference type="NCBI Taxonomy" id="985759"/>
    <lineage>
        <taxon>Bacteria</taxon>
        <taxon>Bacillati</taxon>
        <taxon>Actinomycetota</taxon>
        <taxon>Actinomycetes</taxon>
        <taxon>Micrococcales</taxon>
        <taxon>Microbacteriaceae</taxon>
        <taxon>Microbacterium</taxon>
    </lineage>
</organism>
<dbReference type="SUPFAM" id="SSF53720">
    <property type="entry name" value="ALDH-like"/>
    <property type="match status" value="1"/>
</dbReference>
<keyword evidence="1 3" id="KW-0560">Oxidoreductase</keyword>
<comment type="caution">
    <text evidence="5">The sequence shown here is derived from an EMBL/GenBank/DDBJ whole genome shotgun (WGS) entry which is preliminary data.</text>
</comment>